<dbReference type="InterPro" id="IPR013783">
    <property type="entry name" value="Ig-like_fold"/>
</dbReference>
<reference evidence="4" key="1">
    <citation type="journal article" date="2014" name="Int. J. Syst. Evol. Microbiol.">
        <title>Complete genome sequence of Corynebacterium casei LMG S-19264T (=DSM 44701T), isolated from a smear-ripened cheese.</title>
        <authorList>
            <consortium name="US DOE Joint Genome Institute (JGI-PGF)"/>
            <person name="Walter F."/>
            <person name="Albersmeier A."/>
            <person name="Kalinowski J."/>
            <person name="Ruckert C."/>
        </authorList>
    </citation>
    <scope>NUCLEOTIDE SEQUENCE</scope>
    <source>
        <strain evidence="4">KCTC 12988</strain>
    </source>
</reference>
<dbReference type="Gene3D" id="2.60.40.10">
    <property type="entry name" value="Immunoglobulins"/>
    <property type="match status" value="1"/>
</dbReference>
<sequence length="501" mass="55444">MKTLSLLTLCALSLPSQAALQLASPFTDHMVLQRDQSVPVWGWADAGATVEVAFSGQVKEAKADASGHWRIDLEPLKATFESTALSVKDSSGDQVTLNDVVVGEVWICSGQSNMQFGTNAVPELRRLLPKAKNLRSFHVSNTVAFAEQKTCEGTWKTVPPSSAVAFGFAYFLEQSAKMPVGIIQTSWGSSSIEAWMPRDMTATVPHFQTMMEEFDADTATREKIQKALDAKPWSGQQDVFLRRQPNILYNAMMKPLAPFACRGLVWYQGERNTQSMEGMVKEPWFSRNSGMLRYGEVLKKWIERYRQEWGNEEMHFLVVMLPGYGQTLPSSPEKGPENPAAHSWAWLRDSQLQALDLPHTSVANTVDLGDIKNVHPKDKLPVAQRLALLAERDTLGKEVIAEGPMKTKVEAKGDSLVVHFKNAEGLTTTDGKAPTGFWLADKNAKWVPATARIEGETAILTSPDLKKPLYTRYAFAGKPTVNLVNGAGLPAYPFRSDDFKP</sequence>
<accession>A0A918TFE4</accession>
<dbReference type="GO" id="GO:0001681">
    <property type="term" value="F:sialate O-acetylesterase activity"/>
    <property type="evidence" value="ECO:0007669"/>
    <property type="project" value="InterPro"/>
</dbReference>
<proteinExistence type="predicted"/>
<dbReference type="Gene3D" id="3.40.50.1110">
    <property type="entry name" value="SGNH hydrolase"/>
    <property type="match status" value="1"/>
</dbReference>
<feature type="chain" id="PRO_5037550947" evidence="2">
    <location>
        <begin position="19"/>
        <end position="501"/>
    </location>
</feature>
<dbReference type="EMBL" id="BMXI01000002">
    <property type="protein sequence ID" value="GHC44376.1"/>
    <property type="molecule type" value="Genomic_DNA"/>
</dbReference>
<dbReference type="RefSeq" id="WP_189567403.1">
    <property type="nucleotide sequence ID" value="NZ_BMXI01000002.1"/>
</dbReference>
<dbReference type="AlphaFoldDB" id="A0A918TFE4"/>
<reference evidence="4" key="2">
    <citation type="submission" date="2020-09" db="EMBL/GenBank/DDBJ databases">
        <authorList>
            <person name="Sun Q."/>
            <person name="Kim S."/>
        </authorList>
    </citation>
    <scope>NUCLEOTIDE SEQUENCE</scope>
    <source>
        <strain evidence="4">KCTC 12988</strain>
    </source>
</reference>
<evidence type="ECO:0000256" key="1">
    <source>
        <dbReference type="ARBA" id="ARBA00022801"/>
    </source>
</evidence>
<organism evidence="4 5">
    <name type="scientific">Roseibacillus persicicus</name>
    <dbReference type="NCBI Taxonomy" id="454148"/>
    <lineage>
        <taxon>Bacteria</taxon>
        <taxon>Pseudomonadati</taxon>
        <taxon>Verrucomicrobiota</taxon>
        <taxon>Verrucomicrobiia</taxon>
        <taxon>Verrucomicrobiales</taxon>
        <taxon>Verrucomicrobiaceae</taxon>
        <taxon>Roseibacillus</taxon>
    </lineage>
</organism>
<gene>
    <name evidence="4" type="ORF">GCM10007100_07070</name>
</gene>
<dbReference type="GO" id="GO:0005975">
    <property type="term" value="P:carbohydrate metabolic process"/>
    <property type="evidence" value="ECO:0007669"/>
    <property type="project" value="TreeGrafter"/>
</dbReference>
<dbReference type="PANTHER" id="PTHR22901:SF0">
    <property type="entry name" value="SIALATE O-ACETYLESTERASE"/>
    <property type="match status" value="1"/>
</dbReference>
<feature type="domain" description="Sialate O-acetylesterase" evidence="3">
    <location>
        <begin position="104"/>
        <end position="219"/>
    </location>
</feature>
<evidence type="ECO:0000313" key="4">
    <source>
        <dbReference type="EMBL" id="GHC44376.1"/>
    </source>
</evidence>
<protein>
    <submittedName>
        <fullName evidence="4">Sialic-acid O-acetylesterase</fullName>
    </submittedName>
</protein>
<dbReference type="InterPro" id="IPR039329">
    <property type="entry name" value="SIAE"/>
</dbReference>
<feature type="signal peptide" evidence="2">
    <location>
        <begin position="1"/>
        <end position="18"/>
    </location>
</feature>
<dbReference type="SUPFAM" id="SSF52266">
    <property type="entry name" value="SGNH hydrolase"/>
    <property type="match status" value="1"/>
</dbReference>
<evidence type="ECO:0000259" key="3">
    <source>
        <dbReference type="Pfam" id="PF03629"/>
    </source>
</evidence>
<evidence type="ECO:0000256" key="2">
    <source>
        <dbReference type="SAM" id="SignalP"/>
    </source>
</evidence>
<dbReference type="InterPro" id="IPR036514">
    <property type="entry name" value="SGNH_hydro_sf"/>
</dbReference>
<keyword evidence="2" id="KW-0732">Signal</keyword>
<keyword evidence="1" id="KW-0378">Hydrolase</keyword>
<dbReference type="Proteomes" id="UP000644507">
    <property type="component" value="Unassembled WGS sequence"/>
</dbReference>
<comment type="caution">
    <text evidence="4">The sequence shown here is derived from an EMBL/GenBank/DDBJ whole genome shotgun (WGS) entry which is preliminary data.</text>
</comment>
<dbReference type="PANTHER" id="PTHR22901">
    <property type="entry name" value="SIALATE O-ACETYLESTERASE"/>
    <property type="match status" value="1"/>
</dbReference>
<evidence type="ECO:0000313" key="5">
    <source>
        <dbReference type="Proteomes" id="UP000644507"/>
    </source>
</evidence>
<dbReference type="Pfam" id="PF03629">
    <property type="entry name" value="SASA"/>
    <property type="match status" value="1"/>
</dbReference>
<name>A0A918TFE4_9BACT</name>
<dbReference type="InterPro" id="IPR005181">
    <property type="entry name" value="SASA"/>
</dbReference>
<keyword evidence="5" id="KW-1185">Reference proteome</keyword>